<dbReference type="GO" id="GO:0071770">
    <property type="term" value="P:DIM/DIP cell wall layer assembly"/>
    <property type="evidence" value="ECO:0007669"/>
    <property type="project" value="TreeGrafter"/>
</dbReference>
<dbReference type="CDD" id="cd00833">
    <property type="entry name" value="PKS"/>
    <property type="match status" value="1"/>
</dbReference>
<evidence type="ECO:0000259" key="8">
    <source>
        <dbReference type="PROSITE" id="PS52019"/>
    </source>
</evidence>
<dbReference type="Pfam" id="PF02801">
    <property type="entry name" value="Ketoacyl-synt_C"/>
    <property type="match status" value="1"/>
</dbReference>
<feature type="region of interest" description="N-terminal hotdog fold" evidence="4">
    <location>
        <begin position="672"/>
        <end position="794"/>
    </location>
</feature>
<protein>
    <submittedName>
        <fullName evidence="9">KR domain-containing protein</fullName>
    </submittedName>
</protein>
<feature type="domain" description="Ketosynthase family 3 (KS3)" evidence="7">
    <location>
        <begin position="33"/>
        <end position="462"/>
    </location>
</feature>
<evidence type="ECO:0000256" key="4">
    <source>
        <dbReference type="PROSITE-ProRule" id="PRU01363"/>
    </source>
</evidence>
<dbReference type="Proteomes" id="UP000319432">
    <property type="component" value="Chromosome"/>
</dbReference>
<dbReference type="Pfam" id="PF00550">
    <property type="entry name" value="PP-binding"/>
    <property type="match status" value="1"/>
</dbReference>
<feature type="active site" description="Proton acceptor; for dehydratase activity" evidence="4">
    <location>
        <position position="703"/>
    </location>
</feature>
<dbReference type="Gene3D" id="3.10.129.110">
    <property type="entry name" value="Polyketide synthase dehydratase"/>
    <property type="match status" value="1"/>
</dbReference>
<evidence type="ECO:0000259" key="7">
    <source>
        <dbReference type="PROSITE" id="PS52004"/>
    </source>
</evidence>
<feature type="region of interest" description="Disordered" evidence="5">
    <location>
        <begin position="250"/>
        <end position="274"/>
    </location>
</feature>
<feature type="region of interest" description="C-terminal hotdog fold" evidence="4">
    <location>
        <begin position="810"/>
        <end position="950"/>
    </location>
</feature>
<dbReference type="PANTHER" id="PTHR43775">
    <property type="entry name" value="FATTY ACID SYNTHASE"/>
    <property type="match status" value="1"/>
</dbReference>
<dbReference type="Gene3D" id="1.10.1240.100">
    <property type="match status" value="1"/>
</dbReference>
<dbReference type="OrthoDB" id="9765680at2"/>
<dbReference type="Pfam" id="PF21394">
    <property type="entry name" value="Beta-ketacyl_N"/>
    <property type="match status" value="1"/>
</dbReference>
<dbReference type="GO" id="GO:0004312">
    <property type="term" value="F:fatty acid synthase activity"/>
    <property type="evidence" value="ECO:0007669"/>
    <property type="project" value="TreeGrafter"/>
</dbReference>
<dbReference type="PROSITE" id="PS52004">
    <property type="entry name" value="KS3_2"/>
    <property type="match status" value="1"/>
</dbReference>
<dbReference type="PROSITE" id="PS52019">
    <property type="entry name" value="PKS_MFAS_DH"/>
    <property type="match status" value="1"/>
</dbReference>
<dbReference type="InterPro" id="IPR018201">
    <property type="entry name" value="Ketoacyl_synth_AS"/>
</dbReference>
<proteinExistence type="predicted"/>
<evidence type="ECO:0000313" key="9">
    <source>
        <dbReference type="EMBL" id="QDX94143.1"/>
    </source>
</evidence>
<dbReference type="InterPro" id="IPR014030">
    <property type="entry name" value="Ketoacyl_synth_N"/>
</dbReference>
<dbReference type="InterPro" id="IPR020807">
    <property type="entry name" value="PKS_DH"/>
</dbReference>
<feature type="domain" description="Carrier" evidence="6">
    <location>
        <begin position="1486"/>
        <end position="1561"/>
    </location>
</feature>
<dbReference type="Gene3D" id="3.40.47.10">
    <property type="match status" value="1"/>
</dbReference>
<dbReference type="InterPro" id="IPR036736">
    <property type="entry name" value="ACP-like_sf"/>
</dbReference>
<dbReference type="Pfam" id="PF08659">
    <property type="entry name" value="KR"/>
    <property type="match status" value="1"/>
</dbReference>
<dbReference type="SUPFAM" id="SSF51735">
    <property type="entry name" value="NAD(P)-binding Rossmann-fold domains"/>
    <property type="match status" value="2"/>
</dbReference>
<dbReference type="Pfam" id="PF14765">
    <property type="entry name" value="PS-DH"/>
    <property type="match status" value="1"/>
</dbReference>
<dbReference type="GO" id="GO:0004315">
    <property type="term" value="F:3-oxoacyl-[acyl-carrier-protein] synthase activity"/>
    <property type="evidence" value="ECO:0007669"/>
    <property type="project" value="InterPro"/>
</dbReference>
<feature type="domain" description="PKS/mFAS DH" evidence="8">
    <location>
        <begin position="672"/>
        <end position="950"/>
    </location>
</feature>
<dbReference type="Gene3D" id="3.40.50.720">
    <property type="entry name" value="NAD(P)-binding Rossmann-like Domain"/>
    <property type="match status" value="1"/>
</dbReference>
<dbReference type="InterPro" id="IPR014031">
    <property type="entry name" value="Ketoacyl_synth_C"/>
</dbReference>
<dbReference type="GO" id="GO:0005737">
    <property type="term" value="C:cytoplasm"/>
    <property type="evidence" value="ECO:0007669"/>
    <property type="project" value="TreeGrafter"/>
</dbReference>
<dbReference type="InterPro" id="IPR057326">
    <property type="entry name" value="KR_dom"/>
</dbReference>
<dbReference type="Pfam" id="PF21089">
    <property type="entry name" value="PKS_DH_N"/>
    <property type="match status" value="1"/>
</dbReference>
<dbReference type="Gene3D" id="1.10.1200.10">
    <property type="entry name" value="ACP-like"/>
    <property type="match status" value="1"/>
</dbReference>
<dbReference type="InterPro" id="IPR013968">
    <property type="entry name" value="PKS_KR"/>
</dbReference>
<organism evidence="9 10">
    <name type="scientific">Brevibacillus laterosporus</name>
    <name type="common">Bacillus laterosporus</name>
    <dbReference type="NCBI Taxonomy" id="1465"/>
    <lineage>
        <taxon>Bacteria</taxon>
        <taxon>Bacillati</taxon>
        <taxon>Bacillota</taxon>
        <taxon>Bacilli</taxon>
        <taxon>Bacillales</taxon>
        <taxon>Paenibacillaceae</taxon>
        <taxon>Brevibacillus</taxon>
    </lineage>
</organism>
<dbReference type="SUPFAM" id="SSF53901">
    <property type="entry name" value="Thiolase-like"/>
    <property type="match status" value="1"/>
</dbReference>
<dbReference type="SMART" id="SM00822">
    <property type="entry name" value="PKS_KR"/>
    <property type="match status" value="1"/>
</dbReference>
<dbReference type="InterPro" id="IPR049900">
    <property type="entry name" value="PKS_mFAS_DH"/>
</dbReference>
<dbReference type="InterPro" id="IPR036291">
    <property type="entry name" value="NAD(P)-bd_dom_sf"/>
</dbReference>
<dbReference type="InterPro" id="IPR050091">
    <property type="entry name" value="PKS_NRPS_Biosynth_Enz"/>
</dbReference>
<dbReference type="CDD" id="cd08953">
    <property type="entry name" value="KR_2_SDR_x"/>
    <property type="match status" value="1"/>
</dbReference>
<dbReference type="InterPro" id="IPR020841">
    <property type="entry name" value="PKS_Beta-ketoAc_synthase_dom"/>
</dbReference>
<evidence type="ECO:0000313" key="10">
    <source>
        <dbReference type="Proteomes" id="UP000319432"/>
    </source>
</evidence>
<dbReference type="PANTHER" id="PTHR43775:SF37">
    <property type="entry name" value="SI:DKEY-61P9.11"/>
    <property type="match status" value="1"/>
</dbReference>
<dbReference type="PROSITE" id="PS50075">
    <property type="entry name" value="CARRIER"/>
    <property type="match status" value="1"/>
</dbReference>
<dbReference type="GO" id="GO:0005886">
    <property type="term" value="C:plasma membrane"/>
    <property type="evidence" value="ECO:0007669"/>
    <property type="project" value="TreeGrafter"/>
</dbReference>
<feature type="region of interest" description="Disordered" evidence="5">
    <location>
        <begin position="1461"/>
        <end position="1484"/>
    </location>
</feature>
<name>A0A518VAZ0_BRELA</name>
<reference evidence="9 10" key="1">
    <citation type="submission" date="2018-11" db="EMBL/GenBank/DDBJ databases">
        <title>Phylogenetic determinants of toxin gene distribution in genomes of Brevibacillus laterosporus.</title>
        <authorList>
            <person name="Glare T.R."/>
            <person name="Durrant A."/>
            <person name="Berry C."/>
            <person name="Palma L."/>
            <person name="Ormskirk M."/>
            <person name="Cox M.O."/>
        </authorList>
    </citation>
    <scope>NUCLEOTIDE SEQUENCE [LARGE SCALE GENOMIC DNA]</scope>
    <source>
        <strain evidence="9 10">1821L</strain>
    </source>
</reference>
<dbReference type="Pfam" id="PF22621">
    <property type="entry name" value="CurL-like_PKS_C"/>
    <property type="match status" value="1"/>
</dbReference>
<dbReference type="SMART" id="SM00825">
    <property type="entry name" value="PKS_KS"/>
    <property type="match status" value="1"/>
</dbReference>
<feature type="active site" description="Proton donor; for dehydratase activity" evidence="4">
    <location>
        <position position="869"/>
    </location>
</feature>
<dbReference type="InterPro" id="IPR009081">
    <property type="entry name" value="PP-bd_ACP"/>
</dbReference>
<accession>A0A518VAZ0</accession>
<dbReference type="PROSITE" id="PS00606">
    <property type="entry name" value="KS3_1"/>
    <property type="match status" value="1"/>
</dbReference>
<dbReference type="SMART" id="SM00826">
    <property type="entry name" value="PKS_DH"/>
    <property type="match status" value="1"/>
</dbReference>
<dbReference type="InterPro" id="IPR042104">
    <property type="entry name" value="PKS_dehydratase_sf"/>
</dbReference>
<dbReference type="InterPro" id="IPR049551">
    <property type="entry name" value="PKS_DH_C"/>
</dbReference>
<gene>
    <name evidence="9" type="ORF">EEL30_18750</name>
</gene>
<dbReference type="InterPro" id="IPR016039">
    <property type="entry name" value="Thiolase-like"/>
</dbReference>
<evidence type="ECO:0000259" key="6">
    <source>
        <dbReference type="PROSITE" id="PS50075"/>
    </source>
</evidence>
<dbReference type="SUPFAM" id="SSF47336">
    <property type="entry name" value="ACP-like"/>
    <property type="match status" value="1"/>
</dbReference>
<evidence type="ECO:0000256" key="1">
    <source>
        <dbReference type="ARBA" id="ARBA00022450"/>
    </source>
</evidence>
<keyword evidence="3" id="KW-0808">Transferase</keyword>
<evidence type="ECO:0000256" key="2">
    <source>
        <dbReference type="ARBA" id="ARBA00022553"/>
    </source>
</evidence>
<dbReference type="InterPro" id="IPR049490">
    <property type="entry name" value="C883_1060-like_KR_N"/>
</dbReference>
<keyword evidence="10" id="KW-1185">Reference proteome</keyword>
<dbReference type="GO" id="GO:0006633">
    <property type="term" value="P:fatty acid biosynthetic process"/>
    <property type="evidence" value="ECO:0007669"/>
    <property type="project" value="InterPro"/>
</dbReference>
<evidence type="ECO:0000256" key="5">
    <source>
        <dbReference type="SAM" id="MobiDB-lite"/>
    </source>
</evidence>
<dbReference type="EMBL" id="CP033464">
    <property type="protein sequence ID" value="QDX94143.1"/>
    <property type="molecule type" value="Genomic_DNA"/>
</dbReference>
<keyword evidence="2" id="KW-0597">Phosphoprotein</keyword>
<sequence length="1591" mass="178525">MVKEFRLDFDNIKLSATSENTLFKEKSSLRVSKKDIAIIGLSCTFGHTKNKDEFWNMLEEGEDGVRPLSQERRRLIENYVKQGGSSASSVENYIEKAYLEEIDRFDYQLFSLSPAESNLIDPNQRIFLENVWSAIEDAGYGGNKLAGTKTGVYVGHCNISLDEYLRFIEVADPKLFTIAVPGNIKSIIASRISNLLDLRGPALVVDTACSSSLTAVHLACQAIRNSECEMALAGGVKLTLIPGQNSETEDIGIASSDGRTRSFDSSSTGTGGGEGAGVVLLKPLQKALEDGDSIYAVIKGSSINQDGKSLGITAPNSVAQEEVIVAAWEDAGIDPATISYMEAHGTGTKLGDPVEINGLERAFQRFTNKQQFCAIGSVKTNIGHLDGAAGIAGLIKAILAIKHKKIPPNLHFQEPNRNISFITSPVYINDQLCDWTTDGVPLRCGVSSFGLSGTNAHVVLEEAPPVEMDTFIDNEEDSFQILTLSAKYKDGLQRLVEQYEQYVLHEHVGKDLKNICYTSQTGRGHYQYRVALLAQTKDQLASLLTSISTNGLGDTDESGYFYGTNRIVSDQKESRGTGELTEEEKRKKSYEANQLIQHNHKEWNQLKWEKLCQLYVEGAEIEWDLLHRNKRIKRVHAPVYPFARHRCWVEGQGKPSSYAQQGNSGDVRKGMHPLIDQCLVDSMEINIYSTQFSADKHWELREHVLGGYPILPGTCYLEIASELGKEILGSRNIELQDILFISPLIVPFNEMIEVQTIIKKIQDHQEFAIVSKSKETGQWTKHVEGKIYPVTRSKEISTSFDIQQVKKNSITTLLINDELLAEAHVQTGKRWRNIHKLYLGEDEVMAELLFPLESAHELEHYFLYPSLLDGAVNAANGTMGEGLFLPLHYEKARFYQPIPRRFYSYLKKKDLSKGTNDIATFDITLVNEQGVIIGEIENYTIKKFHEFQTKLHQLSGKTSLYHKTIWSKEPLADFAPTLHQSVLLFTDRSDKSETIAQKLKEKGTTVIEVTYGKSFYKHDEHKVTISDNEDDYIQLVQIMNQHHVSQIVHMWNIDHSEDIREEEELQQALHKGVMSLFSLTKELVRQKINRIIDIVLLSSTGYAVSQNDQLIHPHHASMYGLGKVIEHEYSNLQVRSIDVDEYTKAETILQEILQKKKTYTVAYRQDDRYVEEFIETTLNKHENVDFHINPSGVYVITGASGGIGIELSKYLASQSDVHLAWLSRTILPDRNTWSDFLNGQKDGKITRMIRAILELEASGSTVDYFSVDLTNGERLADVLQQMRQTYGKINGIIHCAGLAGDGFLIKKEARVFTDVVKPKILGTWLLDSLTKQDHLDFFVLCSSLTSVFGAPGQSDYTAANAYQDSFAAYRNRLGKPALTINWSGWSETGMAVDHGVHLSRSMFVPLQTRNGIEAFGHVIKKRLDRIMIGQMDDEMIIPSLNALPIVLSKSLTDRLDQKSIEQTKLQEKEHSRKGDTELSITGKDKASLSETEKTVARLWGQVLGLSEIDVYDKFFELGGDSLLASHLLKEMEKVYPGLLDITDVFIYATIVEMAAFIDQKQKPVQTTRIAKADIEKDIDLLLQKVSLGLQD</sequence>
<dbReference type="Pfam" id="PF00109">
    <property type="entry name" value="ketoacyl-synt"/>
    <property type="match status" value="1"/>
</dbReference>
<keyword evidence="1" id="KW-0596">Phosphopantetheine</keyword>
<evidence type="ECO:0000256" key="3">
    <source>
        <dbReference type="ARBA" id="ARBA00022679"/>
    </source>
</evidence>
<dbReference type="InterPro" id="IPR049552">
    <property type="entry name" value="PKS_DH_N"/>
</dbReference>